<name>A0A1C5GGC0_MICEH</name>
<reference evidence="1 2" key="1">
    <citation type="submission" date="2016-06" db="EMBL/GenBank/DDBJ databases">
        <authorList>
            <person name="Kjaerup R.B."/>
            <person name="Dalgaard T.S."/>
            <person name="Juul-Madsen H.R."/>
        </authorList>
    </citation>
    <scope>NUCLEOTIDE SEQUENCE [LARGE SCALE GENOMIC DNA]</scope>
    <source>
        <strain evidence="1 2">DSM 43913</strain>
    </source>
</reference>
<accession>A0A1C5GGC0</accession>
<evidence type="ECO:0000313" key="1">
    <source>
        <dbReference type="EMBL" id="SCG18808.1"/>
    </source>
</evidence>
<dbReference type="SUPFAM" id="SSF54518">
    <property type="entry name" value="Tubby C-terminal domain-like"/>
    <property type="match status" value="1"/>
</dbReference>
<keyword evidence="2" id="KW-1185">Reference proteome</keyword>
<dbReference type="EMBL" id="LT607733">
    <property type="protein sequence ID" value="SCG18808.1"/>
    <property type="molecule type" value="Genomic_DNA"/>
</dbReference>
<dbReference type="GeneID" id="95804829"/>
<evidence type="ECO:0000313" key="2">
    <source>
        <dbReference type="Proteomes" id="UP000198251"/>
    </source>
</evidence>
<gene>
    <name evidence="1" type="ORF">GA0070610_5159</name>
</gene>
<proteinExistence type="predicted"/>
<dbReference type="RefSeq" id="WP_089002363.1">
    <property type="nucleotide sequence ID" value="NZ_LT607733.1"/>
</dbReference>
<organism evidence="1 2">
    <name type="scientific">Micromonospora echinofusca</name>
    <dbReference type="NCBI Taxonomy" id="47858"/>
    <lineage>
        <taxon>Bacteria</taxon>
        <taxon>Bacillati</taxon>
        <taxon>Actinomycetota</taxon>
        <taxon>Actinomycetes</taxon>
        <taxon>Micromonosporales</taxon>
        <taxon>Micromonosporaceae</taxon>
        <taxon>Micromonospora</taxon>
    </lineage>
</organism>
<dbReference type="InterPro" id="IPR025659">
    <property type="entry name" value="Tubby-like_C"/>
</dbReference>
<dbReference type="Proteomes" id="UP000198251">
    <property type="component" value="Chromosome I"/>
</dbReference>
<dbReference type="AlphaFoldDB" id="A0A1C5GGC0"/>
<sequence>MHPTFTGLLLLPLTSPLRRTVTVTSRDGTPVAVIRRRFVSKRRRFEIRDATAATVLATGAATSFANDHYRLVGPQSEFILDFMIDYSGRRRGAVTLADGRALTTGGNWSARDFTIADDSGNLVATLVTTSSALSMRSADLALDVRAPVMSLLQAIGMAQCLLTAVGSPRGDAT</sequence>
<protein>
    <submittedName>
        <fullName evidence="1">Uncharacterized protein</fullName>
    </submittedName>
</protein>